<dbReference type="SUPFAM" id="SSF55724">
    <property type="entry name" value="Mog1p/PsbP-like"/>
    <property type="match status" value="1"/>
</dbReference>
<reference evidence="4 5" key="1">
    <citation type="submission" date="2014-07" db="EMBL/GenBank/DDBJ databases">
        <title>Complete genome sequence of Corynebacterium atypicum DSM 44849: identifiction of the mycolic acid biosynthesis genes.</title>
        <authorList>
            <person name="Tippelt A."/>
            <person name="Mollmann S."/>
            <person name="Albersmeier A."/>
            <person name="Jaenicke S."/>
            <person name="Ruckert C."/>
            <person name="Tauch A."/>
        </authorList>
    </citation>
    <scope>NUCLEOTIDE SEQUENCE [LARGE SCALE GENOMIC DNA]</scope>
    <source>
        <strain evidence="4 5">R2070</strain>
    </source>
</reference>
<dbReference type="PROSITE" id="PS51257">
    <property type="entry name" value="PROKAR_LIPOPROTEIN"/>
    <property type="match status" value="1"/>
</dbReference>
<feature type="region of interest" description="Disordered" evidence="1">
    <location>
        <begin position="34"/>
        <end position="82"/>
    </location>
</feature>
<feature type="chain" id="PRO_5045398003" description="DUF2020 domain-containing protein" evidence="2">
    <location>
        <begin position="20"/>
        <end position="231"/>
    </location>
</feature>
<evidence type="ECO:0000313" key="5">
    <source>
        <dbReference type="Proteomes" id="UP000028504"/>
    </source>
</evidence>
<evidence type="ECO:0000259" key="3">
    <source>
        <dbReference type="Pfam" id="PF09449"/>
    </source>
</evidence>
<keyword evidence="2" id="KW-0732">Signal</keyword>
<protein>
    <recommendedName>
        <fullName evidence="3">DUF2020 domain-containing protein</fullName>
    </recommendedName>
</protein>
<dbReference type="Gene3D" id="3.40.1000.10">
    <property type="entry name" value="Mog1/PsbP, alpha/beta/alpha sandwich"/>
    <property type="match status" value="1"/>
</dbReference>
<accession>A0ABN4DEI3</accession>
<dbReference type="RefSeq" id="WP_084168428.1">
    <property type="nucleotide sequence ID" value="NZ_CP008944.1"/>
</dbReference>
<proteinExistence type="predicted"/>
<evidence type="ECO:0000313" key="4">
    <source>
        <dbReference type="EMBL" id="AIG64841.1"/>
    </source>
</evidence>
<dbReference type="Pfam" id="PF09449">
    <property type="entry name" value="DUF2020"/>
    <property type="match status" value="1"/>
</dbReference>
<gene>
    <name evidence="4" type="ORF">CATYP_10100</name>
</gene>
<dbReference type="InterPro" id="IPR018567">
    <property type="entry name" value="DUF2020"/>
</dbReference>
<dbReference type="Proteomes" id="UP000028504">
    <property type="component" value="Chromosome"/>
</dbReference>
<organism evidence="4 5">
    <name type="scientific">Corynebacterium atypicum</name>
    <dbReference type="NCBI Taxonomy" id="191610"/>
    <lineage>
        <taxon>Bacteria</taxon>
        <taxon>Bacillati</taxon>
        <taxon>Actinomycetota</taxon>
        <taxon>Actinomycetes</taxon>
        <taxon>Mycobacteriales</taxon>
        <taxon>Corynebacteriaceae</taxon>
        <taxon>Corynebacterium</taxon>
    </lineage>
</organism>
<evidence type="ECO:0000256" key="1">
    <source>
        <dbReference type="SAM" id="MobiDB-lite"/>
    </source>
</evidence>
<feature type="domain" description="DUF2020" evidence="3">
    <location>
        <begin position="85"/>
        <end position="230"/>
    </location>
</feature>
<sequence>MAKSLTVARRASCASVALCALTAAMLGGCGTGEHQPALSDAPATAHPNATSDAAAGGEGAEGDAHGLGSVDSSAPPADELPIDELPVDARPEIDPDNLAEEPCPFLDDSFVETTNGQRVTSAGIDHRFATPACVFFSYPEYPQLQVMVRRMPSAEDATAVIDHAAPIDSTNPAEDIPGWSGGRAGGQLVSPPLGAIYAVANHDVAVVVLSNQEQSFKAEQVAREVIARLGG</sequence>
<dbReference type="InterPro" id="IPR016123">
    <property type="entry name" value="Mog1/PsbP_a/b/a-sand"/>
</dbReference>
<feature type="signal peptide" evidence="2">
    <location>
        <begin position="1"/>
        <end position="19"/>
    </location>
</feature>
<evidence type="ECO:0000256" key="2">
    <source>
        <dbReference type="SAM" id="SignalP"/>
    </source>
</evidence>
<keyword evidence="5" id="KW-1185">Reference proteome</keyword>
<dbReference type="EMBL" id="CP008944">
    <property type="protein sequence ID" value="AIG64841.1"/>
    <property type="molecule type" value="Genomic_DNA"/>
</dbReference>
<name>A0ABN4DEI3_9CORY</name>